<dbReference type="PANTHER" id="PTHR43806:SF11">
    <property type="entry name" value="CEREVISIN-RELATED"/>
    <property type="match status" value="1"/>
</dbReference>
<dbReference type="PROSITE" id="PS00138">
    <property type="entry name" value="SUBTILASE_SER"/>
    <property type="match status" value="1"/>
</dbReference>
<evidence type="ECO:0000256" key="5">
    <source>
        <dbReference type="PROSITE-ProRule" id="PRU01240"/>
    </source>
</evidence>
<comment type="similarity">
    <text evidence="1 5">Belongs to the peptidase S8 family.</text>
</comment>
<proteinExistence type="inferred from homology"/>
<feature type="domain" description="SLH" evidence="7">
    <location>
        <begin position="1062"/>
        <end position="1122"/>
    </location>
</feature>
<evidence type="ECO:0000256" key="3">
    <source>
        <dbReference type="ARBA" id="ARBA00022801"/>
    </source>
</evidence>
<dbReference type="Proteomes" id="UP000310636">
    <property type="component" value="Unassembled WGS sequence"/>
</dbReference>
<dbReference type="PROSITE" id="PS51272">
    <property type="entry name" value="SLH"/>
    <property type="match status" value="3"/>
</dbReference>
<evidence type="ECO:0000313" key="9">
    <source>
        <dbReference type="Proteomes" id="UP000310636"/>
    </source>
</evidence>
<feature type="active site" description="Charge relay system" evidence="5">
    <location>
        <position position="169"/>
    </location>
</feature>
<evidence type="ECO:0000256" key="4">
    <source>
        <dbReference type="ARBA" id="ARBA00022825"/>
    </source>
</evidence>
<dbReference type="Pfam" id="PF16403">
    <property type="entry name" value="Bact_surface_Ig-like"/>
    <property type="match status" value="2"/>
</dbReference>
<dbReference type="Pfam" id="PF00082">
    <property type="entry name" value="Peptidase_S8"/>
    <property type="match status" value="1"/>
</dbReference>
<dbReference type="RefSeq" id="WP_136370897.1">
    <property type="nucleotide sequence ID" value="NZ_SSOB01000019.1"/>
</dbReference>
<dbReference type="InterPro" id="IPR054399">
    <property type="entry name" value="Fervidolysin-like_N_prodom"/>
</dbReference>
<dbReference type="InterPro" id="IPR013783">
    <property type="entry name" value="Ig-like_fold"/>
</dbReference>
<dbReference type="PROSITE" id="PS00137">
    <property type="entry name" value="SUBTILASE_HIS"/>
    <property type="match status" value="1"/>
</dbReference>
<dbReference type="GO" id="GO:0006508">
    <property type="term" value="P:proteolysis"/>
    <property type="evidence" value="ECO:0007669"/>
    <property type="project" value="UniProtKB-KW"/>
</dbReference>
<dbReference type="InterPro" id="IPR015500">
    <property type="entry name" value="Peptidase_S8_subtilisin-rel"/>
</dbReference>
<evidence type="ECO:0000256" key="6">
    <source>
        <dbReference type="SAM" id="MobiDB-lite"/>
    </source>
</evidence>
<dbReference type="InterPro" id="IPR000209">
    <property type="entry name" value="Peptidase_S8/S53_dom"/>
</dbReference>
<dbReference type="InterPro" id="IPR032179">
    <property type="entry name" value="Cry22Aa_Ig-like"/>
</dbReference>
<feature type="region of interest" description="Disordered" evidence="6">
    <location>
        <begin position="689"/>
        <end position="716"/>
    </location>
</feature>
<feature type="domain" description="SLH" evidence="7">
    <location>
        <begin position="998"/>
        <end position="1058"/>
    </location>
</feature>
<dbReference type="InterPro" id="IPR059177">
    <property type="entry name" value="GH29D-like_dom"/>
</dbReference>
<dbReference type="InterPro" id="IPR050131">
    <property type="entry name" value="Peptidase_S8_subtilisin-like"/>
</dbReference>
<feature type="active site" description="Charge relay system" evidence="5">
    <location>
        <position position="208"/>
    </location>
</feature>
<dbReference type="InterPro" id="IPR036852">
    <property type="entry name" value="Peptidase_S8/S53_dom_sf"/>
</dbReference>
<keyword evidence="9" id="KW-1185">Reference proteome</keyword>
<dbReference type="PANTHER" id="PTHR43806">
    <property type="entry name" value="PEPTIDASE S8"/>
    <property type="match status" value="1"/>
</dbReference>
<dbReference type="InterPro" id="IPR023828">
    <property type="entry name" value="Peptidase_S8_Ser-AS"/>
</dbReference>
<dbReference type="Pfam" id="PF22148">
    <property type="entry name" value="Fervidolysin_NPro-like"/>
    <property type="match status" value="1"/>
</dbReference>
<dbReference type="SUPFAM" id="SSF52743">
    <property type="entry name" value="Subtilisin-like"/>
    <property type="match status" value="1"/>
</dbReference>
<name>A0A4S4BRL5_9BACL</name>
<feature type="compositionally biased region" description="Gly residues" evidence="6">
    <location>
        <begin position="696"/>
        <end position="712"/>
    </location>
</feature>
<evidence type="ECO:0000256" key="1">
    <source>
        <dbReference type="ARBA" id="ARBA00011073"/>
    </source>
</evidence>
<dbReference type="Pfam" id="PF00395">
    <property type="entry name" value="SLH"/>
    <property type="match status" value="3"/>
</dbReference>
<evidence type="ECO:0000313" key="8">
    <source>
        <dbReference type="EMBL" id="THF77597.1"/>
    </source>
</evidence>
<dbReference type="EMBL" id="SSOB01000019">
    <property type="protein sequence ID" value="THF77597.1"/>
    <property type="molecule type" value="Genomic_DNA"/>
</dbReference>
<protein>
    <submittedName>
        <fullName evidence="8">DUF5011 domain-containing protein</fullName>
    </submittedName>
</protein>
<dbReference type="PRINTS" id="PR00723">
    <property type="entry name" value="SUBTILISIN"/>
</dbReference>
<evidence type="ECO:0000256" key="2">
    <source>
        <dbReference type="ARBA" id="ARBA00022670"/>
    </source>
</evidence>
<feature type="active site" description="Charge relay system" evidence="5">
    <location>
        <position position="383"/>
    </location>
</feature>
<comment type="caution">
    <text evidence="8">The sequence shown here is derived from an EMBL/GenBank/DDBJ whole genome shotgun (WGS) entry which is preliminary data.</text>
</comment>
<keyword evidence="3 5" id="KW-0378">Hydrolase</keyword>
<sequence length="1122" mass="116772">MGKAVVRKIGVGLFAFIIAIYGAGIVAASPLDTTTEAQEDSGSVYVPGEVLVKFKDEPAVQWLSSYMTPLEKVADDAGIGLSELQSLDEQTKLYETDGEVEETIAALQSDPRIEYAQPNYLYSLDAVAAPNDTYWSNQWGMTDEDYGIDILEAWGYGYGSDEVVVATLDTGIDVDHPDLVDRLASLTGTNLSHGPGDSLNLPVDKVGHGTHVAGIIAATANNSIGVAGVAPGVEILPVNVSVKSGNQYALSTAFIRAGIDLAVARGAKVLNMSFGSEGNEFDTALYEKMSEYSDILYVAAAGNDGANNDEVMVTPANFSVDYTDSDGHYYPALPNIITVASVGTDALSSWSDYGVNSVHLAAPGEGIVSTIPDNTYGSLSGTSMAAPQVSGAAALLYSLDETLTPVEVIDILTSQARQVAGLASKVKSGGTLDAGAAVGYLANRVASATATPAGGDIYTATPVTLSTTTEGASIYYTTDGRDPDPATGTLYEGPIQLTQLGAVALKARAYKEGSFPSAATSFDYSVAYDENYPGISLKGANPMTVEANGVFADPGATAWDLQDGDLTDAIAVTGVVDTSILGTYTLEYNVVDSDDHAAATVTRTVIVQDTQPPVLELLGDASMSIAYGSEFVDPGVKAMDAYYGDLTSSVVVTGTVNTSLAGSYTLRYHVQDPSGNAAEEATRTVIVSEAASSSSGGSGGGAVSGSGSGSGGSAAAAASTEEAASASLIDLNGSPLDPNELDLTRSSIPLEVTPDSAGIAYVSLPLDLLNDRVGVNDQLIFEIKAPYGSYRVPAKLSSLIAGLDEVLNSHSVTTDNAAFKITLTDYTQDQEIRTALTAKFPDSELLGAIVDYRLEIVDSGTGESIAEIGSFGEAIERTITLTGNSQDLPKQWGAYRYDRTTGTFEFVPARAVVNGGTGQAVLSSYTNSIYLVAANPVSFLDMTNHWGKAEVELSAAKALVAGIGNGLFAPNQSVTRAEFAAMLVRALSRGGQSGGSAPYADVPANAWYYDEVAEAKQLGLLDIAVGTRFYPQQALTREEMASMLAAAVRLEQSTATALQSSLDGYRDIGAASAAYLEDIGLMVELGIMTGTGADEFRPQDGTTRAQAAVVLNRMLRTLGMMD</sequence>
<evidence type="ECO:0000259" key="7">
    <source>
        <dbReference type="PROSITE" id="PS51272"/>
    </source>
</evidence>
<gene>
    <name evidence="8" type="ORF">E6C55_16405</name>
</gene>
<dbReference type="Gene3D" id="2.60.40.10">
    <property type="entry name" value="Immunoglobulins"/>
    <property type="match status" value="2"/>
</dbReference>
<keyword evidence="4 5" id="KW-0720">Serine protease</keyword>
<organism evidence="8 9">
    <name type="scientific">Cohnella fermenti</name>
    <dbReference type="NCBI Taxonomy" id="2565925"/>
    <lineage>
        <taxon>Bacteria</taxon>
        <taxon>Bacillati</taxon>
        <taxon>Bacillota</taxon>
        <taxon>Bacilli</taxon>
        <taxon>Bacillales</taxon>
        <taxon>Paenibacillaceae</taxon>
        <taxon>Cohnella</taxon>
    </lineage>
</organism>
<dbReference type="Gene3D" id="3.40.50.200">
    <property type="entry name" value="Peptidase S8/S53 domain"/>
    <property type="match status" value="1"/>
</dbReference>
<dbReference type="InterPro" id="IPR001119">
    <property type="entry name" value="SLH_dom"/>
</dbReference>
<keyword evidence="2 5" id="KW-0645">Protease</keyword>
<dbReference type="GO" id="GO:0004252">
    <property type="term" value="F:serine-type endopeptidase activity"/>
    <property type="evidence" value="ECO:0007669"/>
    <property type="project" value="UniProtKB-UniRule"/>
</dbReference>
<dbReference type="PROSITE" id="PS51892">
    <property type="entry name" value="SUBTILASE"/>
    <property type="match status" value="1"/>
</dbReference>
<dbReference type="OrthoDB" id="9798386at2"/>
<feature type="domain" description="SLH" evidence="7">
    <location>
        <begin position="934"/>
        <end position="997"/>
    </location>
</feature>
<dbReference type="Pfam" id="PF13290">
    <property type="entry name" value="CHB_HEX_C_1"/>
    <property type="match status" value="1"/>
</dbReference>
<dbReference type="InterPro" id="IPR022398">
    <property type="entry name" value="Peptidase_S8_His-AS"/>
</dbReference>
<dbReference type="AlphaFoldDB" id="A0A4S4BRL5"/>
<reference evidence="8 9" key="1">
    <citation type="submission" date="2019-04" db="EMBL/GenBank/DDBJ databases">
        <title>Cohnella sp. nov. isolated from preserved vegetables.</title>
        <authorList>
            <person name="Lin S.-Y."/>
            <person name="Hung M.-H."/>
            <person name="Young C.-C."/>
        </authorList>
    </citation>
    <scope>NUCLEOTIDE SEQUENCE [LARGE SCALE GENOMIC DNA]</scope>
    <source>
        <strain evidence="8 9">CC-MHH1044</strain>
    </source>
</reference>
<accession>A0A4S4BRL5</accession>